<dbReference type="EMBL" id="JAULSY010000038">
    <property type="protein sequence ID" value="KAK0669791.1"/>
    <property type="molecule type" value="Genomic_DNA"/>
</dbReference>
<organism evidence="1 2">
    <name type="scientific">Cercophora samala</name>
    <dbReference type="NCBI Taxonomy" id="330535"/>
    <lineage>
        <taxon>Eukaryota</taxon>
        <taxon>Fungi</taxon>
        <taxon>Dikarya</taxon>
        <taxon>Ascomycota</taxon>
        <taxon>Pezizomycotina</taxon>
        <taxon>Sordariomycetes</taxon>
        <taxon>Sordariomycetidae</taxon>
        <taxon>Sordariales</taxon>
        <taxon>Lasiosphaeriaceae</taxon>
        <taxon>Cercophora</taxon>
    </lineage>
</organism>
<name>A0AA39ZF12_9PEZI</name>
<dbReference type="AlphaFoldDB" id="A0AA39ZF12"/>
<sequence length="365" mass="40285">MASQASSDRSRDRIDRIAGKLSDLDIRGPKKHGVSFTHIRWDIATASDTKATMAAVAQIVGKAGAPALFCVFADNEIMAMLEEEGGRDKLFRSAVMFDTYCGSYSPGLARTVSRLVCQLIEVARPAMMSGSVDVHASVVVLGGLKPQFWVGAALLDRFRPVDGLVSCHDHHSFKLMGKMEVVEADLVSDIASCLREEGNRLLQKNSDSSKKRPVLVSTMLPTEQCWLLHSQLRAAVEERLFEVCLIRRDCITTDSDAASRHLAPNICVILHPPTPCTVAHVGSGPGQDSDGPLKVSDSMFYRLGELTKRRPTSYKRYRDLQSTEEATVSIAARGMFDYLLWATVALRQDGIWPCLDKRFCLFAYT</sequence>
<protein>
    <submittedName>
        <fullName evidence="1">Uncharacterized protein</fullName>
    </submittedName>
</protein>
<dbReference type="Proteomes" id="UP001174997">
    <property type="component" value="Unassembled WGS sequence"/>
</dbReference>
<proteinExistence type="predicted"/>
<keyword evidence="2" id="KW-1185">Reference proteome</keyword>
<evidence type="ECO:0000313" key="1">
    <source>
        <dbReference type="EMBL" id="KAK0669791.1"/>
    </source>
</evidence>
<reference evidence="1" key="1">
    <citation type="submission" date="2023-06" db="EMBL/GenBank/DDBJ databases">
        <title>Genome-scale phylogeny and comparative genomics of the fungal order Sordariales.</title>
        <authorList>
            <consortium name="Lawrence Berkeley National Laboratory"/>
            <person name="Hensen N."/>
            <person name="Bonometti L."/>
            <person name="Westerberg I."/>
            <person name="Brannstrom I.O."/>
            <person name="Guillou S."/>
            <person name="Cros-Aarteil S."/>
            <person name="Calhoun S."/>
            <person name="Haridas S."/>
            <person name="Kuo A."/>
            <person name="Mondo S."/>
            <person name="Pangilinan J."/>
            <person name="Riley R."/>
            <person name="Labutti K."/>
            <person name="Andreopoulos B."/>
            <person name="Lipzen A."/>
            <person name="Chen C."/>
            <person name="Yanf M."/>
            <person name="Daum C."/>
            <person name="Ng V."/>
            <person name="Clum A."/>
            <person name="Steindorff A."/>
            <person name="Ohm R."/>
            <person name="Martin F."/>
            <person name="Silar P."/>
            <person name="Natvig D."/>
            <person name="Lalanne C."/>
            <person name="Gautier V."/>
            <person name="Ament-Velasquez S.L."/>
            <person name="Kruys A."/>
            <person name="Hutchinson M.I."/>
            <person name="Powell A.J."/>
            <person name="Barry K."/>
            <person name="Miller A.N."/>
            <person name="Grigoriev I.V."/>
            <person name="Debuchy R."/>
            <person name="Gladieux P."/>
            <person name="Thoren M.H."/>
            <person name="Johannesson H."/>
        </authorList>
    </citation>
    <scope>NUCLEOTIDE SEQUENCE</scope>
    <source>
        <strain evidence="1">CBS 307.81</strain>
    </source>
</reference>
<gene>
    <name evidence="1" type="ORF">QBC41DRAFT_302102</name>
</gene>
<comment type="caution">
    <text evidence="1">The sequence shown here is derived from an EMBL/GenBank/DDBJ whole genome shotgun (WGS) entry which is preliminary data.</text>
</comment>
<accession>A0AA39ZF12</accession>
<evidence type="ECO:0000313" key="2">
    <source>
        <dbReference type="Proteomes" id="UP001174997"/>
    </source>
</evidence>